<feature type="region of interest" description="DNA-binding and helicase activity, interacts with RecC" evidence="15">
    <location>
        <begin position="1"/>
        <end position="917"/>
    </location>
</feature>
<dbReference type="HAMAP" id="MF_01485">
    <property type="entry name" value="RecB"/>
    <property type="match status" value="1"/>
</dbReference>
<evidence type="ECO:0000256" key="6">
    <source>
        <dbReference type="ARBA" id="ARBA00022806"/>
    </source>
</evidence>
<dbReference type="PANTHER" id="PTHR11070:SF23">
    <property type="entry name" value="RECBCD ENZYME SUBUNIT RECB"/>
    <property type="match status" value="1"/>
</dbReference>
<evidence type="ECO:0000313" key="21">
    <source>
        <dbReference type="Proteomes" id="UP000184517"/>
    </source>
</evidence>
<dbReference type="GO" id="GO:0008854">
    <property type="term" value="F:exodeoxyribonuclease V activity"/>
    <property type="evidence" value="ECO:0007669"/>
    <property type="project" value="UniProtKB-EC"/>
</dbReference>
<protein>
    <recommendedName>
        <fullName evidence="15">RecBCD enzyme subunit RecB</fullName>
        <ecNumber evidence="15">3.1.11.5</ecNumber>
        <ecNumber evidence="15">5.6.2.4</ecNumber>
    </recommendedName>
    <alternativeName>
        <fullName evidence="15">DNA 3'-5' helicase subunit RecB</fullName>
    </alternativeName>
    <alternativeName>
        <fullName evidence="15">Exonuclease V subunit RecB</fullName>
        <shortName evidence="15">ExoV subunit RecB</shortName>
    </alternativeName>
    <alternativeName>
        <fullName evidence="15">Helicase/nuclease RecBCD subunit RecB</fullName>
    </alternativeName>
</protein>
<feature type="region of interest" description="Nuclease activity, interacts with RecD and RecA" evidence="15">
    <location>
        <begin position="930"/>
        <end position="1248"/>
    </location>
</feature>
<evidence type="ECO:0000256" key="11">
    <source>
        <dbReference type="ARBA" id="ARBA00023204"/>
    </source>
</evidence>
<dbReference type="EMBL" id="FQVF01000020">
    <property type="protein sequence ID" value="SHG35056.1"/>
    <property type="molecule type" value="Genomic_DNA"/>
</dbReference>
<keyword evidence="12 15" id="KW-0413">Isomerase</keyword>
<dbReference type="SUPFAM" id="SSF52980">
    <property type="entry name" value="Restriction endonuclease-like"/>
    <property type="match status" value="1"/>
</dbReference>
<organism evidence="20 21">
    <name type="scientific">Marinomonas polaris DSM 16579</name>
    <dbReference type="NCBI Taxonomy" id="1122206"/>
    <lineage>
        <taxon>Bacteria</taxon>
        <taxon>Pseudomonadati</taxon>
        <taxon>Pseudomonadota</taxon>
        <taxon>Gammaproteobacteria</taxon>
        <taxon>Oceanospirillales</taxon>
        <taxon>Oceanospirillaceae</taxon>
        <taxon>Marinomonas</taxon>
    </lineage>
</organism>
<keyword evidence="21" id="KW-1185">Reference proteome</keyword>
<evidence type="ECO:0000256" key="9">
    <source>
        <dbReference type="ARBA" id="ARBA00022842"/>
    </source>
</evidence>
<feature type="binding site" evidence="16">
    <location>
        <begin position="37"/>
        <end position="44"/>
    </location>
    <ligand>
        <name>ATP</name>
        <dbReference type="ChEBI" id="CHEBI:30616"/>
    </ligand>
</feature>
<evidence type="ECO:0000259" key="18">
    <source>
        <dbReference type="PROSITE" id="PS51198"/>
    </source>
</evidence>
<comment type="catalytic activity">
    <reaction evidence="14 15">
        <text>ATP + H2O = ADP + phosphate + H(+)</text>
        <dbReference type="Rhea" id="RHEA:13065"/>
        <dbReference type="ChEBI" id="CHEBI:15377"/>
        <dbReference type="ChEBI" id="CHEBI:15378"/>
        <dbReference type="ChEBI" id="CHEBI:30616"/>
        <dbReference type="ChEBI" id="CHEBI:43474"/>
        <dbReference type="ChEBI" id="CHEBI:456216"/>
        <dbReference type="EC" id="5.6.2.4"/>
    </reaction>
</comment>
<dbReference type="InterPro" id="IPR011335">
    <property type="entry name" value="Restrct_endonuc-II-like"/>
</dbReference>
<name>A0A1M5J384_9GAMM</name>
<comment type="domain">
    <text evidence="15">The C-terminal domain has nuclease activity and interacts with RecD. It interacts with RecA, facilitating its loading onto ssDNA.</text>
</comment>
<feature type="domain" description="UvrD-like helicase C-terminal" evidence="19">
    <location>
        <begin position="500"/>
        <end position="763"/>
    </location>
</feature>
<dbReference type="GO" id="GO:0003677">
    <property type="term" value="F:DNA binding"/>
    <property type="evidence" value="ECO:0007669"/>
    <property type="project" value="UniProtKB-UniRule"/>
</dbReference>
<keyword evidence="6 15" id="KW-0347">Helicase</keyword>
<comment type="function">
    <text evidence="15">A helicase/nuclease that prepares dsDNA breaks (DSB) for recombinational DNA repair. Binds to DSBs and unwinds DNA via a highly rapid and processive ATP-dependent bidirectional helicase activity. Unwinds dsDNA until it encounters a Chi (crossover hotspot instigator) sequence from the 3' direction. Cuts ssDNA a few nucleotides 3' to the Chi site. The properties and activities of the enzyme are changed at Chi. The Chi-altered holoenzyme produces a long 3'-ssDNA overhang and facilitates RecA-binding to the ssDNA for homologous DNA recombination and repair. Holoenzyme degrades any linearized DNA that is unable to undergo homologous recombination. In the holoenzyme this subunit contributes ATPase, 3'-5' helicase, exonuclease activity and loads RecA onto ssDNA.</text>
</comment>
<dbReference type="PANTHER" id="PTHR11070">
    <property type="entry name" value="UVRD / RECB / PCRA DNA HELICASE FAMILY MEMBER"/>
    <property type="match status" value="1"/>
</dbReference>
<dbReference type="InterPro" id="IPR004586">
    <property type="entry name" value="RecB"/>
</dbReference>
<evidence type="ECO:0000256" key="4">
    <source>
        <dbReference type="ARBA" id="ARBA00022763"/>
    </source>
</evidence>
<keyword evidence="1 15" id="KW-0540">Nuclease</keyword>
<proteinExistence type="inferred from homology"/>
<dbReference type="SUPFAM" id="SSF52540">
    <property type="entry name" value="P-loop containing nucleoside triphosphate hydrolases"/>
    <property type="match status" value="1"/>
</dbReference>
<comment type="subunit">
    <text evidence="15">Heterotrimer of RecB, RecC and RecD. All subunits contribute to DNA-binding. Interacts with RecA.</text>
</comment>
<reference evidence="21" key="1">
    <citation type="submission" date="2016-11" db="EMBL/GenBank/DDBJ databases">
        <authorList>
            <person name="Varghese N."/>
            <person name="Submissions S."/>
        </authorList>
    </citation>
    <scope>NUCLEOTIDE SEQUENCE [LARGE SCALE GENOMIC DNA]</scope>
    <source>
        <strain evidence="21">DSM 16579</strain>
    </source>
</reference>
<keyword evidence="11 15" id="KW-0234">DNA repair</keyword>
<keyword evidence="3 15" id="KW-0547">Nucleotide-binding</keyword>
<comment type="catalytic activity">
    <reaction evidence="13 15">
        <text>Couples ATP hydrolysis with the unwinding of duplex DNA by translocating in the 3'-5' direction.</text>
        <dbReference type="EC" id="5.6.2.4"/>
    </reaction>
</comment>
<dbReference type="CDD" id="cd22352">
    <property type="entry name" value="RecB_C-like"/>
    <property type="match status" value="1"/>
</dbReference>
<dbReference type="Proteomes" id="UP000184517">
    <property type="component" value="Unassembled WGS sequence"/>
</dbReference>
<feature type="binding site" evidence="15">
    <location>
        <position position="1120"/>
    </location>
    <ligand>
        <name>Mg(2+)</name>
        <dbReference type="ChEBI" id="CHEBI:18420"/>
    </ligand>
</feature>
<comment type="domain">
    <text evidence="15">The N-terminal DNA-binding domain is a ssDNA-dependent ATPase and has ATP-dependent 3'-5' helicase function. This domain interacts with RecC.</text>
</comment>
<dbReference type="GO" id="GO:0043138">
    <property type="term" value="F:3'-5' DNA helicase activity"/>
    <property type="evidence" value="ECO:0007669"/>
    <property type="project" value="UniProtKB-UniRule"/>
</dbReference>
<keyword evidence="8 15" id="KW-0067">ATP-binding</keyword>
<dbReference type="GO" id="GO:0009338">
    <property type="term" value="C:exodeoxyribonuclease V complex"/>
    <property type="evidence" value="ECO:0007669"/>
    <property type="project" value="TreeGrafter"/>
</dbReference>
<comment type="cofactor">
    <cofactor evidence="15">
        <name>Mg(2+)</name>
        <dbReference type="ChEBI" id="CHEBI:18420"/>
    </cofactor>
    <text evidence="15">Binds 1 Mg(2+) ion per subunit.</text>
</comment>
<dbReference type="GO" id="GO:0005524">
    <property type="term" value="F:ATP binding"/>
    <property type="evidence" value="ECO:0007669"/>
    <property type="project" value="UniProtKB-UniRule"/>
</dbReference>
<feature type="region of interest" description="Disordered" evidence="17">
    <location>
        <begin position="1228"/>
        <end position="1248"/>
    </location>
</feature>
<evidence type="ECO:0000256" key="17">
    <source>
        <dbReference type="SAM" id="MobiDB-lite"/>
    </source>
</evidence>
<feature type="active site" description="For nuclease activity" evidence="15">
    <location>
        <position position="1133"/>
    </location>
</feature>
<dbReference type="Gene3D" id="3.40.50.300">
    <property type="entry name" value="P-loop containing nucleotide triphosphate hydrolases"/>
    <property type="match status" value="2"/>
</dbReference>
<keyword evidence="5 15" id="KW-0378">Hydrolase</keyword>
<dbReference type="GO" id="GO:0000287">
    <property type="term" value="F:magnesium ion binding"/>
    <property type="evidence" value="ECO:0007669"/>
    <property type="project" value="UniProtKB-UniRule"/>
</dbReference>
<dbReference type="GO" id="GO:0005829">
    <property type="term" value="C:cytosol"/>
    <property type="evidence" value="ECO:0007669"/>
    <property type="project" value="TreeGrafter"/>
</dbReference>
<dbReference type="PROSITE" id="PS51198">
    <property type="entry name" value="UVRD_HELICASE_ATP_BIND"/>
    <property type="match status" value="1"/>
</dbReference>
<evidence type="ECO:0000313" key="20">
    <source>
        <dbReference type="EMBL" id="SHG35056.1"/>
    </source>
</evidence>
<evidence type="ECO:0000256" key="7">
    <source>
        <dbReference type="ARBA" id="ARBA00022839"/>
    </source>
</evidence>
<evidence type="ECO:0000256" key="12">
    <source>
        <dbReference type="ARBA" id="ARBA00023235"/>
    </source>
</evidence>
<dbReference type="PROSITE" id="PS51217">
    <property type="entry name" value="UVRD_HELICASE_CTER"/>
    <property type="match status" value="1"/>
</dbReference>
<keyword evidence="10 15" id="KW-0238">DNA-binding</keyword>
<evidence type="ECO:0000256" key="5">
    <source>
        <dbReference type="ARBA" id="ARBA00022801"/>
    </source>
</evidence>
<dbReference type="GO" id="GO:0016887">
    <property type="term" value="F:ATP hydrolysis activity"/>
    <property type="evidence" value="ECO:0007669"/>
    <property type="project" value="RHEA"/>
</dbReference>
<dbReference type="Pfam" id="PF12705">
    <property type="entry name" value="PDDEXK_1"/>
    <property type="match status" value="1"/>
</dbReference>
<keyword evidence="7 15" id="KW-0269">Exonuclease</keyword>
<dbReference type="Gene3D" id="1.10.486.10">
    <property type="entry name" value="PCRA, domain 4"/>
    <property type="match status" value="1"/>
</dbReference>
<evidence type="ECO:0000256" key="13">
    <source>
        <dbReference type="ARBA" id="ARBA00034617"/>
    </source>
</evidence>
<evidence type="ECO:0000256" key="10">
    <source>
        <dbReference type="ARBA" id="ARBA00023125"/>
    </source>
</evidence>
<evidence type="ECO:0000256" key="16">
    <source>
        <dbReference type="PROSITE-ProRule" id="PRU00560"/>
    </source>
</evidence>
<sequence length="1248" mass="141339">MSLSTDLVSVNAEALNMIPEPLNALTFPLFGKRLIEASAGTGKTYTIANLYLRLLVPTGQSLSGNNGDLDKPLTVDQILVVTFTEAATAELKARIRGRIRAARKALLQGKSSDVFLADWLAQMSDEQRAGAIEKLLYAEKQMDEAAVFTIHGFCQRMLSQNAFESRMLFQQTIETDELAPLSMAVKDVWRSVFYPMDDTKAALIQPIWSNPDALLKDLYLLNNQPDAKIAVPDYDWESALSQAQQTMAAVRSMWLDQSQDIIDALERSGIKRTFWRKDPSKDIQAITQWANSTRFELDKSLEKFDSNEHSSRLSKGGDLPAHEFFGLVQALRESFPDAGRLKAVLLTQLWQQTQERMKRWKRSTQSLTFTDLLTSLDVALTKDEAGKLAERIRHLYPIALIDEFQDTDAVQYRIFSTIYAPATVDQNTLGLIMIGDPKQAIYAFRGADIYTYLAAKKRVDSVYSLATNYRSSAAMIQSVNGLFTTQAEPFRVTGIPFVEVQDRGVASGFSRQGQTQAALQFLYQRSDEPVSAKDYRQTMAESCAAHLHELLLEGQQGEALIDGKGVRPKDVALLVTNFSQANALKDALRQRGIASVYLSDKGSVFETVEARELLIVLTAILSNGQESKLRSALATSLVDWSLEDLDTLNHDDVVYEKWGQAFRDYLELWDKQGLLPMLREFMQDVALAANMLSHTGGERRLTDFLHLTEKLQQKSLELDSKEGVLRYLRLAIQNPNGNSDEQKIRLETDAELVRIVTIHKSKGLEYPIVYLPFAFTPYRDQDSSALYHDAQQQLWIAIDPDEAQTEQHKEELYAAEIRLAYVALTRSKEACFIGSMEVGKKSNKTRGAVSDVHLSGVGALIGEGELLEAGDLYPSIERLCERYQDGQMQLLDLPEEPQRLPRFKMAAFNKVQDELIEPHARDFTGRVERDWWVGSYSSLVVEDKEHHDESVPGLDEMTRFVDPLLDNMEVPESPLELQQKEPEKNRFTFPKGAKPGTFLHDTLEGKALHDVSANPSFKDLLKTSHHKLMADFYQRQGFDEWQDVLSEWLPDIVNTELMAGMSLGSLAPSACRKEMEFFIPVTGMNALQLDRISREHDEVSRVAPMIQDRPLKGMLKGFIDLLFEYQGRYYVLDYKSNYLGDDFADYEPDKLVHAIAEHRYDLQYQLYTLALHRLLKQRLPNYDYDKHVGGVVYLFLRGMQPEQQTGIFQSRLSLEHVTALDKLFSGKEQSDKSMDSKSDEEAVQYGLF</sequence>
<comment type="catalytic activity">
    <reaction evidence="15">
        <text>Exonucleolytic cleavage (in the presence of ATP) in either 5'- to 3'- or 3'- to 5'-direction to yield 5'-phosphooligonucleotides.</text>
        <dbReference type="EC" id="3.1.11.5"/>
    </reaction>
</comment>
<dbReference type="AlphaFoldDB" id="A0A1M5J384"/>
<dbReference type="InterPro" id="IPR027417">
    <property type="entry name" value="P-loop_NTPase"/>
</dbReference>
<dbReference type="Pfam" id="PF13361">
    <property type="entry name" value="UvrD_C"/>
    <property type="match status" value="1"/>
</dbReference>
<evidence type="ECO:0000256" key="3">
    <source>
        <dbReference type="ARBA" id="ARBA00022741"/>
    </source>
</evidence>
<feature type="binding site" evidence="15">
    <location>
        <position position="1133"/>
    </location>
    <ligand>
        <name>Mg(2+)</name>
        <dbReference type="ChEBI" id="CHEBI:18420"/>
    </ligand>
</feature>
<dbReference type="InterPro" id="IPR000212">
    <property type="entry name" value="DNA_helicase_UvrD/REP"/>
</dbReference>
<evidence type="ECO:0000256" key="2">
    <source>
        <dbReference type="ARBA" id="ARBA00022723"/>
    </source>
</evidence>
<dbReference type="OrthoDB" id="9810135at2"/>
<feature type="compositionally biased region" description="Basic and acidic residues" evidence="17">
    <location>
        <begin position="1228"/>
        <end position="1240"/>
    </location>
</feature>
<dbReference type="InterPro" id="IPR014017">
    <property type="entry name" value="DNA_helicase_UvrD-like_C"/>
</dbReference>
<evidence type="ECO:0000256" key="1">
    <source>
        <dbReference type="ARBA" id="ARBA00022722"/>
    </source>
</evidence>
<comment type="similarity">
    <text evidence="15">Belongs to the helicase family. UvrD subfamily.</text>
</comment>
<evidence type="ECO:0000256" key="14">
    <source>
        <dbReference type="ARBA" id="ARBA00048988"/>
    </source>
</evidence>
<dbReference type="InterPro" id="IPR011604">
    <property type="entry name" value="PDDEXK-like_dom_sf"/>
</dbReference>
<keyword evidence="4 15" id="KW-0227">DNA damage</keyword>
<gene>
    <name evidence="15" type="primary">recB</name>
    <name evidence="20" type="ORF">SAMN02745753_03759</name>
</gene>
<dbReference type="RefSeq" id="WP_072841196.1">
    <property type="nucleotide sequence ID" value="NZ_FQVF01000020.1"/>
</dbReference>
<dbReference type="STRING" id="1122206.SAMN02745753_03759"/>
<accession>A0A1M5J384</accession>
<dbReference type="EC" id="3.1.11.5" evidence="15"/>
<dbReference type="Gene3D" id="1.10.3170.10">
    <property type="entry name" value="Recbcd, chain B, domain 2"/>
    <property type="match status" value="1"/>
</dbReference>
<feature type="binding site" evidence="15">
    <location>
        <position position="1000"/>
    </location>
    <ligand>
        <name>Mg(2+)</name>
        <dbReference type="ChEBI" id="CHEBI:18420"/>
    </ligand>
</feature>
<dbReference type="GO" id="GO:0000724">
    <property type="term" value="P:double-strand break repair via homologous recombination"/>
    <property type="evidence" value="ECO:0007669"/>
    <property type="project" value="UniProtKB-UniRule"/>
</dbReference>
<evidence type="ECO:0000256" key="15">
    <source>
        <dbReference type="HAMAP-Rule" id="MF_01485"/>
    </source>
</evidence>
<comment type="miscellaneous">
    <text evidence="15">In the RecBCD complex, RecB has a slow 3'-5' helicase, an exonuclease activity and loads RecA onto ssDNA, RecD has a fast 5'-3' helicase activity, while RecC stimulates the ATPase and processivity of the RecB helicase and contributes to recognition of the Chi site.</text>
</comment>
<evidence type="ECO:0000259" key="19">
    <source>
        <dbReference type="PROSITE" id="PS51217"/>
    </source>
</evidence>
<dbReference type="Pfam" id="PF00580">
    <property type="entry name" value="UvrD-helicase"/>
    <property type="match status" value="1"/>
</dbReference>
<keyword evidence="9 15" id="KW-0460">Magnesium</keyword>
<dbReference type="EC" id="5.6.2.4" evidence="15"/>
<dbReference type="Gene3D" id="3.90.320.10">
    <property type="match status" value="1"/>
</dbReference>
<evidence type="ECO:0000256" key="8">
    <source>
        <dbReference type="ARBA" id="ARBA00022840"/>
    </source>
</evidence>
<dbReference type="InterPro" id="IPR014016">
    <property type="entry name" value="UvrD-like_ATP-bd"/>
</dbReference>
<feature type="domain" description="UvrD-like helicase ATP-binding" evidence="18">
    <location>
        <begin position="16"/>
        <end position="472"/>
    </location>
</feature>
<keyword evidence="2 15" id="KW-0479">Metal-binding</keyword>
<dbReference type="NCBIfam" id="TIGR00609">
    <property type="entry name" value="recB"/>
    <property type="match status" value="1"/>
</dbReference>
<dbReference type="InterPro" id="IPR038726">
    <property type="entry name" value="PDDEXK_AddAB-type"/>
</dbReference>